<dbReference type="STRING" id="1793963.AXI58_07820"/>
<dbReference type="AlphaFoldDB" id="A0A150FBH2"/>
<dbReference type="Pfam" id="PF13599">
    <property type="entry name" value="Pentapeptide_4"/>
    <property type="match status" value="1"/>
</dbReference>
<evidence type="ECO:0000313" key="2">
    <source>
        <dbReference type="Proteomes" id="UP000075430"/>
    </source>
</evidence>
<sequence length="240" mass="27652">MISEKLKLYVEAQFKKYERNSLLNRKKTELLTKIHDRSISLEAEGMTRLDIEKLLMREIESKSLAVDTSDLSIDKSNMLKLKKKTFANKNLQKTEDFEPVNVEYYLSDFKGAILQNIDVEHSAFKNCYFKKFSCKDSAIIESTFNKSDLSQSNYDTCKLEYMLYTGCHLPKVSFTDSSILHTIFKNCYLKKVTFTNCNLINIQIESCNIANVEITGGKMDKTTYHVLQEEGASLHSVELI</sequence>
<keyword evidence="2" id="KW-1185">Reference proteome</keyword>
<name>A0A150FBH2_9BACI</name>
<dbReference type="Gene3D" id="2.160.20.80">
    <property type="entry name" value="E3 ubiquitin-protein ligase SopA"/>
    <property type="match status" value="1"/>
</dbReference>
<dbReference type="RefSeq" id="WP_061520263.1">
    <property type="nucleotide sequence ID" value="NZ_JARLZY010000002.1"/>
</dbReference>
<proteinExistence type="predicted"/>
<organism evidence="1 2">
    <name type="scientific">Bacillus nakamurai</name>
    <dbReference type="NCBI Taxonomy" id="1793963"/>
    <lineage>
        <taxon>Bacteria</taxon>
        <taxon>Bacillati</taxon>
        <taxon>Bacillota</taxon>
        <taxon>Bacilli</taxon>
        <taxon>Bacillales</taxon>
        <taxon>Bacillaceae</taxon>
        <taxon>Bacillus</taxon>
    </lineage>
</organism>
<dbReference type="PANTHER" id="PTHR42999:SF1">
    <property type="entry name" value="PENTAPEPTIDE REPEAT-CONTAINING PROTEIN"/>
    <property type="match status" value="1"/>
</dbReference>
<dbReference type="Proteomes" id="UP000075430">
    <property type="component" value="Unassembled WGS sequence"/>
</dbReference>
<gene>
    <name evidence="1" type="ORF">AXI58_07820</name>
</gene>
<comment type="caution">
    <text evidence="1">The sequence shown here is derived from an EMBL/GenBank/DDBJ whole genome shotgun (WGS) entry which is preliminary data.</text>
</comment>
<dbReference type="OrthoDB" id="9812495at2"/>
<dbReference type="InterPro" id="IPR001646">
    <property type="entry name" value="5peptide_repeat"/>
</dbReference>
<accession>A0A150FBH2</accession>
<protein>
    <recommendedName>
        <fullName evidence="3">Pentapeptide repeat-containing protein</fullName>
    </recommendedName>
</protein>
<dbReference type="InterPro" id="IPR052949">
    <property type="entry name" value="PA_immunity-related"/>
</dbReference>
<dbReference type="EMBL" id="LSBA01000004">
    <property type="protein sequence ID" value="KXZ22674.1"/>
    <property type="molecule type" value="Genomic_DNA"/>
</dbReference>
<dbReference type="PANTHER" id="PTHR42999">
    <property type="entry name" value="ANTIBIOTIC RESISTANCE PROTEIN MCBG"/>
    <property type="match status" value="1"/>
</dbReference>
<evidence type="ECO:0008006" key="3">
    <source>
        <dbReference type="Google" id="ProtNLM"/>
    </source>
</evidence>
<dbReference type="SUPFAM" id="SSF141571">
    <property type="entry name" value="Pentapeptide repeat-like"/>
    <property type="match status" value="1"/>
</dbReference>
<evidence type="ECO:0000313" key="1">
    <source>
        <dbReference type="EMBL" id="KXZ22674.1"/>
    </source>
</evidence>
<reference evidence="2" key="1">
    <citation type="submission" date="2016-02" db="EMBL/GenBank/DDBJ databases">
        <authorList>
            <person name="Dunlap C."/>
        </authorList>
    </citation>
    <scope>NUCLEOTIDE SEQUENCE [LARGE SCALE GENOMIC DNA]</scope>
    <source>
        <strain evidence="2">NRRL B-41092</strain>
    </source>
</reference>